<feature type="region of interest" description="Disordered" evidence="1">
    <location>
        <begin position="14"/>
        <end position="59"/>
    </location>
</feature>
<dbReference type="Proteomes" id="UP000710815">
    <property type="component" value="Unassembled WGS sequence"/>
</dbReference>
<accession>A0ABS9VU92</accession>
<proteinExistence type="predicted"/>
<keyword evidence="3" id="KW-1185">Reference proteome</keyword>
<gene>
    <name evidence="2" type="ORF">JS533_005130</name>
</gene>
<reference evidence="2 3" key="2">
    <citation type="journal article" date="2021" name="Syst. Appl. Microbiol.">
        <title>Phylogenetic classification of ten novel species belonging to the genus Bifidobacterium comprising B. phasiani sp. nov., B. pongonis sp. nov., B. saguinibicoloris sp. nov., B. colobi sp. nov., B. simiiventris sp. nov., B. santillanense sp. nov., B. miconis sp. nov., B. amazonense sp. nov., B. pluvialisilvae sp. nov., and B. miconisargentati sp. nov.</title>
        <authorList>
            <person name="Lugli G.A."/>
            <person name="Calvete-Torre I."/>
            <person name="Alessandri G."/>
            <person name="Milani C."/>
            <person name="Turroni F."/>
            <person name="Laiolo P."/>
            <person name="Ossiprandi M.C."/>
            <person name="Margolles A."/>
            <person name="Ruiz L."/>
            <person name="Ventura M."/>
        </authorList>
    </citation>
    <scope>NUCLEOTIDE SEQUENCE [LARGE SCALE GENOMIC DNA]</scope>
    <source>
        <strain evidence="2 3">MA1</strain>
    </source>
</reference>
<dbReference type="RefSeq" id="WP_241513417.1">
    <property type="nucleotide sequence ID" value="NZ_JAFEJT020000015.1"/>
</dbReference>
<evidence type="ECO:0000313" key="3">
    <source>
        <dbReference type="Proteomes" id="UP000710815"/>
    </source>
</evidence>
<protein>
    <submittedName>
        <fullName evidence="2">Uncharacterized protein</fullName>
    </submittedName>
</protein>
<sequence>MDFDLDDLRFIESCRAGRAPTKPRRRTRTRRSRPMSDEERRASKRDWQRRRREDPWEREKDRAYARDHYYRNREKRLRQMKEYQRRRKAEEASNG</sequence>
<evidence type="ECO:0000256" key="1">
    <source>
        <dbReference type="SAM" id="MobiDB-lite"/>
    </source>
</evidence>
<reference evidence="2 3" key="1">
    <citation type="journal article" date="2021" name="Environ. Microbiol.">
        <title>Genetic insights into the dark matter of the mammalian gut microbiota through targeted genome reconstruction.</title>
        <authorList>
            <person name="Lugli G.A."/>
            <person name="Alessandri G."/>
            <person name="Milani C."/>
            <person name="Viappiani A."/>
            <person name="Fontana F."/>
            <person name="Tarracchini C."/>
            <person name="Mancabelli L."/>
            <person name="Argentini C."/>
            <person name="Ruiz L."/>
            <person name="Margolles A."/>
            <person name="van Sinderen D."/>
            <person name="Turroni F."/>
            <person name="Ventura M."/>
        </authorList>
    </citation>
    <scope>NUCLEOTIDE SEQUENCE [LARGE SCALE GENOMIC DNA]</scope>
    <source>
        <strain evidence="2 3">MA1</strain>
    </source>
</reference>
<dbReference type="EMBL" id="JAFEJT020000015">
    <property type="protein sequence ID" value="MCH9275656.1"/>
    <property type="molecule type" value="Genomic_DNA"/>
</dbReference>
<organism evidence="2 3">
    <name type="scientific">Bifidobacterium amazonense</name>
    <dbReference type="NCBI Taxonomy" id="2809027"/>
    <lineage>
        <taxon>Bacteria</taxon>
        <taxon>Bacillati</taxon>
        <taxon>Actinomycetota</taxon>
        <taxon>Actinomycetes</taxon>
        <taxon>Bifidobacteriales</taxon>
        <taxon>Bifidobacteriaceae</taxon>
        <taxon>Bifidobacterium</taxon>
    </lineage>
</organism>
<evidence type="ECO:0000313" key="2">
    <source>
        <dbReference type="EMBL" id="MCH9275656.1"/>
    </source>
</evidence>
<feature type="compositionally biased region" description="Basic residues" evidence="1">
    <location>
        <begin position="21"/>
        <end position="33"/>
    </location>
</feature>
<name>A0ABS9VU92_9BIFI</name>
<feature type="compositionally biased region" description="Basic and acidic residues" evidence="1">
    <location>
        <begin position="34"/>
        <end position="59"/>
    </location>
</feature>
<comment type="caution">
    <text evidence="2">The sequence shown here is derived from an EMBL/GenBank/DDBJ whole genome shotgun (WGS) entry which is preliminary data.</text>
</comment>